<protein>
    <submittedName>
        <fullName evidence="1">Uncharacterized protein</fullName>
    </submittedName>
</protein>
<proteinExistence type="predicted"/>
<gene>
    <name evidence="1" type="ORF">Gogos_012706</name>
</gene>
<dbReference type="AlphaFoldDB" id="A0A7J9BTA4"/>
<name>A0A7J9BTA4_GOSGO</name>
<keyword evidence="2" id="KW-1185">Reference proteome</keyword>
<accession>A0A7J9BTA4</accession>
<evidence type="ECO:0000313" key="1">
    <source>
        <dbReference type="EMBL" id="MBA0739429.1"/>
    </source>
</evidence>
<organism evidence="1 2">
    <name type="scientific">Gossypium gossypioides</name>
    <name type="common">Mexican cotton</name>
    <name type="synonym">Selera gossypioides</name>
    <dbReference type="NCBI Taxonomy" id="34282"/>
    <lineage>
        <taxon>Eukaryota</taxon>
        <taxon>Viridiplantae</taxon>
        <taxon>Streptophyta</taxon>
        <taxon>Embryophyta</taxon>
        <taxon>Tracheophyta</taxon>
        <taxon>Spermatophyta</taxon>
        <taxon>Magnoliopsida</taxon>
        <taxon>eudicotyledons</taxon>
        <taxon>Gunneridae</taxon>
        <taxon>Pentapetalae</taxon>
        <taxon>rosids</taxon>
        <taxon>malvids</taxon>
        <taxon>Malvales</taxon>
        <taxon>Malvaceae</taxon>
        <taxon>Malvoideae</taxon>
        <taxon>Gossypium</taxon>
    </lineage>
</organism>
<reference evidence="1 2" key="1">
    <citation type="journal article" date="2019" name="Genome Biol. Evol.">
        <title>Insights into the evolution of the New World diploid cottons (Gossypium, subgenus Houzingenia) based on genome sequencing.</title>
        <authorList>
            <person name="Grover C.E."/>
            <person name="Arick M.A. 2nd"/>
            <person name="Thrash A."/>
            <person name="Conover J.L."/>
            <person name="Sanders W.S."/>
            <person name="Peterson D.G."/>
            <person name="Frelichowski J.E."/>
            <person name="Scheffler J.A."/>
            <person name="Scheffler B.E."/>
            <person name="Wendel J.F."/>
        </authorList>
    </citation>
    <scope>NUCLEOTIDE SEQUENCE [LARGE SCALE GENOMIC DNA]</scope>
    <source>
        <strain evidence="1">5</strain>
        <tissue evidence="1">Leaf</tissue>
    </source>
</reference>
<comment type="caution">
    <text evidence="1">The sequence shown here is derived from an EMBL/GenBank/DDBJ whole genome shotgun (WGS) entry which is preliminary data.</text>
</comment>
<dbReference type="EMBL" id="JABEZY010000006">
    <property type="protein sequence ID" value="MBA0739429.1"/>
    <property type="molecule type" value="Genomic_DNA"/>
</dbReference>
<feature type="non-terminal residue" evidence="1">
    <location>
        <position position="45"/>
    </location>
</feature>
<dbReference type="OrthoDB" id="1000931at2759"/>
<evidence type="ECO:0000313" key="2">
    <source>
        <dbReference type="Proteomes" id="UP000593579"/>
    </source>
</evidence>
<dbReference type="Proteomes" id="UP000593579">
    <property type="component" value="Unassembled WGS sequence"/>
</dbReference>
<sequence>MSLQAKGEKADLIIAKIGFPYSCRVKACGFLGGMWLCWRENIQVQ</sequence>